<dbReference type="Pfam" id="PF10433">
    <property type="entry name" value="Beta-prop_RSE1_1st"/>
    <property type="match status" value="1"/>
</dbReference>
<protein>
    <recommendedName>
        <fullName evidence="12">DNA damage-binding protein 1</fullName>
    </recommendedName>
</protein>
<dbReference type="InterPro" id="IPR004871">
    <property type="entry name" value="RSE1/DDB1/CPSF1_C"/>
</dbReference>
<evidence type="ECO:0000313" key="11">
    <source>
        <dbReference type="EMBL" id="CAD8262509.1"/>
    </source>
</evidence>
<dbReference type="PANTHER" id="PTHR10644">
    <property type="entry name" value="DNA REPAIR/RNA PROCESSING CPSF FAMILY"/>
    <property type="match status" value="1"/>
</dbReference>
<reference evidence="11" key="1">
    <citation type="submission" date="2021-01" db="EMBL/GenBank/DDBJ databases">
        <authorList>
            <person name="Corre E."/>
            <person name="Pelletier E."/>
            <person name="Niang G."/>
            <person name="Scheremetjew M."/>
            <person name="Finn R."/>
            <person name="Kale V."/>
            <person name="Holt S."/>
            <person name="Cochrane G."/>
            <person name="Meng A."/>
            <person name="Brown T."/>
            <person name="Cohen L."/>
        </authorList>
    </citation>
    <scope>NUCLEOTIDE SEQUENCE</scope>
    <source>
        <strain evidence="11">CCMP2078</strain>
    </source>
</reference>
<feature type="domain" description="RSE1/DDB1/CPSF1 C-terminal" evidence="8">
    <location>
        <begin position="816"/>
        <end position="1132"/>
    </location>
</feature>
<dbReference type="Pfam" id="PF23726">
    <property type="entry name" value="Beta-prop_RSE1_2nd"/>
    <property type="match status" value="1"/>
</dbReference>
<evidence type="ECO:0000256" key="3">
    <source>
        <dbReference type="ARBA" id="ARBA00022728"/>
    </source>
</evidence>
<gene>
    <name evidence="11" type="ORF">PPYR1160_LOCUS12011</name>
</gene>
<dbReference type="InterPro" id="IPR015943">
    <property type="entry name" value="WD40/YVTN_repeat-like_dom_sf"/>
</dbReference>
<dbReference type="EMBL" id="HBEA01015733">
    <property type="protein sequence ID" value="CAD8262509.1"/>
    <property type="molecule type" value="Transcribed_RNA"/>
</dbReference>
<comment type="subcellular location">
    <subcellularLocation>
        <location evidence="1">Nucleus</location>
    </subcellularLocation>
</comment>
<dbReference type="InterPro" id="IPR058543">
    <property type="entry name" value="Beta-prop_RSE1/DDB1/CPSF1_2nd"/>
</dbReference>
<dbReference type="GO" id="GO:0006397">
    <property type="term" value="P:mRNA processing"/>
    <property type="evidence" value="ECO:0007669"/>
    <property type="project" value="UniProtKB-KW"/>
</dbReference>
<dbReference type="InterPro" id="IPR050358">
    <property type="entry name" value="RSE1/DDB1/CFT1"/>
</dbReference>
<feature type="domain" description="RSE1/DDB1/CPSF1 second beta-propeller" evidence="10">
    <location>
        <begin position="322"/>
        <end position="662"/>
    </location>
</feature>
<evidence type="ECO:0000256" key="7">
    <source>
        <dbReference type="SAM" id="MobiDB-lite"/>
    </source>
</evidence>
<keyword evidence="5" id="KW-0539">Nucleus</keyword>
<dbReference type="GO" id="GO:0005681">
    <property type="term" value="C:spliceosomal complex"/>
    <property type="evidence" value="ECO:0007669"/>
    <property type="project" value="UniProtKB-KW"/>
</dbReference>
<dbReference type="FunFam" id="2.130.10.10:FF:000031">
    <property type="entry name" value="Splicing factor 3b subunit 3"/>
    <property type="match status" value="1"/>
</dbReference>
<name>A0A7R9UD19_9STRA</name>
<evidence type="ECO:0000256" key="1">
    <source>
        <dbReference type="ARBA" id="ARBA00004123"/>
    </source>
</evidence>
<dbReference type="Pfam" id="PF03178">
    <property type="entry name" value="CPSF_A"/>
    <property type="match status" value="1"/>
</dbReference>
<keyword evidence="2" id="KW-0507">mRNA processing</keyword>
<evidence type="ECO:0000259" key="10">
    <source>
        <dbReference type="Pfam" id="PF23726"/>
    </source>
</evidence>
<evidence type="ECO:0000256" key="6">
    <source>
        <dbReference type="ARBA" id="ARBA00038266"/>
    </source>
</evidence>
<feature type="region of interest" description="Disordered" evidence="7">
    <location>
        <begin position="749"/>
        <end position="797"/>
    </location>
</feature>
<dbReference type="Gene3D" id="2.130.10.10">
    <property type="entry name" value="YVTN repeat-like/Quinoprotein amine dehydrogenase"/>
    <property type="match status" value="2"/>
</dbReference>
<dbReference type="InterPro" id="IPR036322">
    <property type="entry name" value="WD40_repeat_dom_sf"/>
</dbReference>
<evidence type="ECO:0000256" key="5">
    <source>
        <dbReference type="ARBA" id="ARBA00023242"/>
    </source>
</evidence>
<comment type="similarity">
    <text evidence="6">Belongs to the RSE1 family.</text>
</comment>
<feature type="compositionally biased region" description="Basic and acidic residues" evidence="7">
    <location>
        <begin position="759"/>
        <end position="778"/>
    </location>
</feature>
<evidence type="ECO:0000256" key="2">
    <source>
        <dbReference type="ARBA" id="ARBA00022664"/>
    </source>
</evidence>
<evidence type="ECO:0000259" key="8">
    <source>
        <dbReference type="Pfam" id="PF03178"/>
    </source>
</evidence>
<keyword evidence="3" id="KW-0747">Spliceosome</keyword>
<sequence>MVAAVEKQKLVYVMNRNAASNLTISSPLEAHKTSTLTYSVAALDVGYDNPIFAAIEIDYGEADQDPTGEALADTEKYLTYYELDLGLNHVTRRWAEPIAQTANLLLSVPGGEGGPSGVLVVSENWVAYKHEGHAEVRTPIPRREGLAPNRGTLIVAGAMHKQKDLFFYLLQSEYGDIYKVSLDLDAQKENVSDVVCAYFDSLPVATSLCITKMGLLFLAAETGNHALLQFQAIGDDADVVSHAVQNESLGDDSEAAAEVAPVFKPHEKLRNLRLVDEIESLAPLTSLLAADLTQSGSTQLYALCGTANRSSLRVLKHGLPVTEMAVSRLRAHPVNVWTVKNEAESLYDAFIIVSFSNATLVLSIGETVEEVADSGFHTQYSTLATQMLADGGLVQVHSSGIRHIRSDKRVNEWQPPGKQAIEKACTNERQVCVALAGGDIVYFELDETGTLRDVGTKSLGADVCCLDLMPVPENRVKAPFLAVGCYDNSVRLFSLTQREEALLSPCGVKVMDNRPQSLLLTSLRSNVIASSTDMEFEEEDRDEGVPNASATTVQTRMSVFLFIGMANGQLEFCTVDESNGSLGDARKRILGVKGVSLSRTTVNSENVVLMLSERPWLFYSWHGKLMLTPLSYDGLDSADSFCSEQCEEGIVATSGDTLRIIALESLGEVYNQVEVPLRYTPRKLVQIPQPQLAALPEASPRQMLCIIESDHNAVSVLSRKEEANGAANGDTEGGDVAMDVAMDIENGSEAAKAAESNGDDGKEKEEAAADKEADKEAEAADADADDDDDDDDDDDEADEANLKYRALPPGESPSWASCIRLIDGVELETLELLELQGNEAAVSVCTVAFADRGGEVFLCVGTVQGLSLHPHRFEGCFIHTYRIAGTSLILLHKTPVEDIPLGLCDFQGRLLAGVGKVLRLYGYGKKRLLRKCENNQFPRMIKTIHVLEERIYVGDAFESFFFVKYRRSDNRMIVFADDAQPRLVVTGQVLDDNTVAGADKFGNLFVLRLRKDADDDVDNPSGQRILWDVQAKSGAPNKLECIDHFYVGSIVTGLQLCSLSAGSQPAIVYTTIHGAIGALLPLTSKDTDFYNYIESNLRQEKPPLCGREHMSYRSYYNPVKDCIDGDLCDQFIALPAKKQRQIAGGLEMSPGEVVKKLEDVRARLL</sequence>
<evidence type="ECO:0000259" key="9">
    <source>
        <dbReference type="Pfam" id="PF10433"/>
    </source>
</evidence>
<dbReference type="GO" id="GO:0003676">
    <property type="term" value="F:nucleic acid binding"/>
    <property type="evidence" value="ECO:0007669"/>
    <property type="project" value="InterPro"/>
</dbReference>
<evidence type="ECO:0008006" key="12">
    <source>
        <dbReference type="Google" id="ProtNLM"/>
    </source>
</evidence>
<dbReference type="SUPFAM" id="SSF50978">
    <property type="entry name" value="WD40 repeat-like"/>
    <property type="match status" value="1"/>
</dbReference>
<proteinExistence type="inferred from homology"/>
<dbReference type="InterPro" id="IPR018846">
    <property type="entry name" value="Beta-prop_RSE1/DDB1/CPSF1_1st"/>
</dbReference>
<dbReference type="FunFam" id="2.130.10.10:FF:001143">
    <property type="entry name" value="Pre-mRNA-splicing factor rse-1, putative"/>
    <property type="match status" value="1"/>
</dbReference>
<feature type="domain" description="RSE1/DDB1/CPSF1 first beta-propeller" evidence="9">
    <location>
        <begin position="1"/>
        <end position="278"/>
    </location>
</feature>
<evidence type="ECO:0000256" key="4">
    <source>
        <dbReference type="ARBA" id="ARBA00023187"/>
    </source>
</evidence>
<accession>A0A7R9UD19</accession>
<dbReference type="AlphaFoldDB" id="A0A7R9UD19"/>
<dbReference type="GO" id="GO:0008380">
    <property type="term" value="P:RNA splicing"/>
    <property type="evidence" value="ECO:0007669"/>
    <property type="project" value="UniProtKB-KW"/>
</dbReference>
<organism evidence="11">
    <name type="scientific">Pinguiococcus pyrenoidosus</name>
    <dbReference type="NCBI Taxonomy" id="172671"/>
    <lineage>
        <taxon>Eukaryota</taxon>
        <taxon>Sar</taxon>
        <taxon>Stramenopiles</taxon>
        <taxon>Ochrophyta</taxon>
        <taxon>Pinguiophyceae</taxon>
        <taxon>Pinguiochrysidales</taxon>
        <taxon>Pinguiochrysidaceae</taxon>
        <taxon>Pinguiococcus</taxon>
    </lineage>
</organism>
<keyword evidence="4" id="KW-0508">mRNA splicing</keyword>
<feature type="compositionally biased region" description="Acidic residues" evidence="7">
    <location>
        <begin position="779"/>
        <end position="797"/>
    </location>
</feature>